<keyword evidence="1" id="KW-0732">Signal</keyword>
<evidence type="ECO:0000313" key="3">
    <source>
        <dbReference type="Proteomes" id="UP000078237"/>
    </source>
</evidence>
<keyword evidence="3" id="KW-1185">Reference proteome</keyword>
<gene>
    <name evidence="2" type="ORF">MMYC01_205285</name>
</gene>
<name>A0A175W563_9PEZI</name>
<sequence length="113" mass="12407">MRFLLLLSVAVAGISGSGIPRFTHASVAERHHVFPRQQNTTDWPYGPYRTEGRDIVDSRGDVVTLAGINWPLNGETMIPEGLEHASVESILDRIVGLGFNIIRMQAPSSLTSH</sequence>
<organism evidence="2 3">
    <name type="scientific">Madurella mycetomatis</name>
    <dbReference type="NCBI Taxonomy" id="100816"/>
    <lineage>
        <taxon>Eukaryota</taxon>
        <taxon>Fungi</taxon>
        <taxon>Dikarya</taxon>
        <taxon>Ascomycota</taxon>
        <taxon>Pezizomycotina</taxon>
        <taxon>Sordariomycetes</taxon>
        <taxon>Sordariomycetidae</taxon>
        <taxon>Sordariales</taxon>
        <taxon>Sordariales incertae sedis</taxon>
        <taxon>Madurella</taxon>
    </lineage>
</organism>
<reference evidence="2 3" key="1">
    <citation type="journal article" date="2016" name="Genome Announc.">
        <title>Genome Sequence of Madurella mycetomatis mm55, Isolated from a Human Mycetoma Case in Sudan.</title>
        <authorList>
            <person name="Smit S."/>
            <person name="Derks M.F."/>
            <person name="Bervoets S."/>
            <person name="Fahal A."/>
            <person name="van Leeuwen W."/>
            <person name="van Belkum A."/>
            <person name="van de Sande W.W."/>
        </authorList>
    </citation>
    <scope>NUCLEOTIDE SEQUENCE [LARGE SCALE GENOMIC DNA]</scope>
    <source>
        <strain evidence="3">mm55</strain>
    </source>
</reference>
<evidence type="ECO:0000313" key="2">
    <source>
        <dbReference type="EMBL" id="KXX78591.1"/>
    </source>
</evidence>
<accession>A0A175W563</accession>
<dbReference type="STRING" id="100816.A0A175W563"/>
<dbReference type="EMBL" id="LCTW02000114">
    <property type="protein sequence ID" value="KXX78591.1"/>
    <property type="molecule type" value="Genomic_DNA"/>
</dbReference>
<proteinExistence type="predicted"/>
<protein>
    <submittedName>
        <fullName evidence="2">Endoglucanase E1</fullName>
    </submittedName>
</protein>
<dbReference type="OrthoDB" id="442731at2759"/>
<comment type="caution">
    <text evidence="2">The sequence shown here is derived from an EMBL/GenBank/DDBJ whole genome shotgun (WGS) entry which is preliminary data.</text>
</comment>
<dbReference type="SUPFAM" id="SSF51445">
    <property type="entry name" value="(Trans)glycosidases"/>
    <property type="match status" value="1"/>
</dbReference>
<dbReference type="AlphaFoldDB" id="A0A175W563"/>
<dbReference type="InterPro" id="IPR017853">
    <property type="entry name" value="GH"/>
</dbReference>
<dbReference type="Gene3D" id="3.20.20.80">
    <property type="entry name" value="Glycosidases"/>
    <property type="match status" value="1"/>
</dbReference>
<dbReference type="PANTHER" id="PTHR31263:SF0">
    <property type="entry name" value="CELLULASE FAMILY PROTEIN (AFU_ORTHOLOGUE AFUA_5G14560)"/>
    <property type="match status" value="1"/>
</dbReference>
<feature type="chain" id="PRO_5008043621" evidence="1">
    <location>
        <begin position="17"/>
        <end position="113"/>
    </location>
</feature>
<dbReference type="PANTHER" id="PTHR31263">
    <property type="entry name" value="CELLULASE FAMILY PROTEIN (AFU_ORTHOLOGUE AFUA_5G14560)"/>
    <property type="match status" value="1"/>
</dbReference>
<evidence type="ECO:0000256" key="1">
    <source>
        <dbReference type="SAM" id="SignalP"/>
    </source>
</evidence>
<dbReference type="VEuPathDB" id="FungiDB:MMYC01_205285"/>
<feature type="signal peptide" evidence="1">
    <location>
        <begin position="1"/>
        <end position="16"/>
    </location>
</feature>
<dbReference type="Proteomes" id="UP000078237">
    <property type="component" value="Unassembled WGS sequence"/>
</dbReference>